<dbReference type="AlphaFoldDB" id="A0AAD6VBU0"/>
<reference evidence="1" key="1">
    <citation type="submission" date="2023-03" db="EMBL/GenBank/DDBJ databases">
        <title>Massive genome expansion in bonnet fungi (Mycena s.s.) driven by repeated elements and novel gene families across ecological guilds.</title>
        <authorList>
            <consortium name="Lawrence Berkeley National Laboratory"/>
            <person name="Harder C.B."/>
            <person name="Miyauchi S."/>
            <person name="Viragh M."/>
            <person name="Kuo A."/>
            <person name="Thoen E."/>
            <person name="Andreopoulos B."/>
            <person name="Lu D."/>
            <person name="Skrede I."/>
            <person name="Drula E."/>
            <person name="Henrissat B."/>
            <person name="Morin E."/>
            <person name="Kohler A."/>
            <person name="Barry K."/>
            <person name="LaButti K."/>
            <person name="Morin E."/>
            <person name="Salamov A."/>
            <person name="Lipzen A."/>
            <person name="Mereny Z."/>
            <person name="Hegedus B."/>
            <person name="Baldrian P."/>
            <person name="Stursova M."/>
            <person name="Weitz H."/>
            <person name="Taylor A."/>
            <person name="Grigoriev I.V."/>
            <person name="Nagy L.G."/>
            <person name="Martin F."/>
            <person name="Kauserud H."/>
        </authorList>
    </citation>
    <scope>NUCLEOTIDE SEQUENCE</scope>
    <source>
        <strain evidence="1">9144</strain>
    </source>
</reference>
<sequence>MGVQENLFVYVDVVRHIEKLGGSKGYASDEEVFTKALKQGLSELLPEDDDHAVIILKYTAKPREIGASEGEKVRSKRPITLQDWLLGLERLGGSKGLEDFLKENPTGIARAKVRHEEKKEPVRLWQNTAAVTCGVWSAGIYVYFAAWCNTRNFEGGEFSFGGAEIPIIEGEISYNDSMFDNTNNADVDVTGVGLVANYYDGGSWLGQSVTRVFYLLLEATEFLTNVASWRGVHKHEYLWELVLSEAPLSIHEKIRWNVAKNRS</sequence>
<name>A0AAD6VBU0_9AGAR</name>
<keyword evidence="2" id="KW-1185">Reference proteome</keyword>
<evidence type="ECO:0000313" key="2">
    <source>
        <dbReference type="Proteomes" id="UP001219525"/>
    </source>
</evidence>
<protein>
    <submittedName>
        <fullName evidence="1">Uncharacterized protein</fullName>
    </submittedName>
</protein>
<gene>
    <name evidence="1" type="ORF">GGX14DRAFT_633282</name>
</gene>
<proteinExistence type="predicted"/>
<comment type="caution">
    <text evidence="1">The sequence shown here is derived from an EMBL/GenBank/DDBJ whole genome shotgun (WGS) entry which is preliminary data.</text>
</comment>
<dbReference type="EMBL" id="JARJCW010000033">
    <property type="protein sequence ID" value="KAJ7208520.1"/>
    <property type="molecule type" value="Genomic_DNA"/>
</dbReference>
<dbReference type="Proteomes" id="UP001219525">
    <property type="component" value="Unassembled WGS sequence"/>
</dbReference>
<evidence type="ECO:0000313" key="1">
    <source>
        <dbReference type="EMBL" id="KAJ7208520.1"/>
    </source>
</evidence>
<accession>A0AAD6VBU0</accession>
<organism evidence="1 2">
    <name type="scientific">Mycena pura</name>
    <dbReference type="NCBI Taxonomy" id="153505"/>
    <lineage>
        <taxon>Eukaryota</taxon>
        <taxon>Fungi</taxon>
        <taxon>Dikarya</taxon>
        <taxon>Basidiomycota</taxon>
        <taxon>Agaricomycotina</taxon>
        <taxon>Agaricomycetes</taxon>
        <taxon>Agaricomycetidae</taxon>
        <taxon>Agaricales</taxon>
        <taxon>Marasmiineae</taxon>
        <taxon>Mycenaceae</taxon>
        <taxon>Mycena</taxon>
    </lineage>
</organism>